<feature type="transmembrane region" description="Helical" evidence="2">
    <location>
        <begin position="60"/>
        <end position="79"/>
    </location>
</feature>
<feature type="region of interest" description="Disordered" evidence="1">
    <location>
        <begin position="356"/>
        <end position="375"/>
    </location>
</feature>
<keyword evidence="2" id="KW-0812">Transmembrane</keyword>
<dbReference type="InterPro" id="IPR026841">
    <property type="entry name" value="Aur1/Ipt1"/>
</dbReference>
<name>A0ABV3WMW6_9HYPH</name>
<feature type="transmembrane region" description="Helical" evidence="2">
    <location>
        <begin position="171"/>
        <end position="189"/>
    </location>
</feature>
<reference evidence="4 5" key="1">
    <citation type="submission" date="2024-01" db="EMBL/GenBank/DDBJ databases">
        <title>New evidence supports the origin of RcGTA from prophage.</title>
        <authorList>
            <person name="Xu Y."/>
            <person name="Liu B."/>
            <person name="Chen F."/>
        </authorList>
    </citation>
    <scope>NUCLEOTIDE SEQUENCE [LARGE SCALE GENOMIC DNA]</scope>
    <source>
        <strain evidence="4 5">CBW1107-2</strain>
    </source>
</reference>
<proteinExistence type="predicted"/>
<evidence type="ECO:0000313" key="5">
    <source>
        <dbReference type="Proteomes" id="UP001559025"/>
    </source>
</evidence>
<keyword evidence="2" id="KW-1133">Transmembrane helix</keyword>
<dbReference type="Proteomes" id="UP001559025">
    <property type="component" value="Unassembled WGS sequence"/>
</dbReference>
<feature type="domain" description="Inositolphosphotransferase Aur1/Ipt1" evidence="3">
    <location>
        <begin position="141"/>
        <end position="341"/>
    </location>
</feature>
<feature type="transmembrane region" description="Helical" evidence="2">
    <location>
        <begin position="21"/>
        <end position="40"/>
    </location>
</feature>
<dbReference type="RefSeq" id="WP_368801375.1">
    <property type="nucleotide sequence ID" value="NZ_JAZHFV010000001.1"/>
</dbReference>
<gene>
    <name evidence="4" type="ORF">V1479_01615</name>
</gene>
<feature type="transmembrane region" description="Helical" evidence="2">
    <location>
        <begin position="201"/>
        <end position="221"/>
    </location>
</feature>
<dbReference type="EMBL" id="JAZHFV010000001">
    <property type="protein sequence ID" value="MEX4005980.1"/>
    <property type="molecule type" value="Genomic_DNA"/>
</dbReference>
<evidence type="ECO:0000256" key="1">
    <source>
        <dbReference type="SAM" id="MobiDB-lite"/>
    </source>
</evidence>
<evidence type="ECO:0000313" key="4">
    <source>
        <dbReference type="EMBL" id="MEX4005980.1"/>
    </source>
</evidence>
<organism evidence="4 5">
    <name type="scientific">Neoaquamicrobium sediminum</name>
    <dbReference type="NCBI Taxonomy" id="1849104"/>
    <lineage>
        <taxon>Bacteria</taxon>
        <taxon>Pseudomonadati</taxon>
        <taxon>Pseudomonadota</taxon>
        <taxon>Alphaproteobacteria</taxon>
        <taxon>Hyphomicrobiales</taxon>
        <taxon>Phyllobacteriaceae</taxon>
        <taxon>Neoaquamicrobium</taxon>
    </lineage>
</organism>
<comment type="caution">
    <text evidence="4">The sequence shown here is derived from an EMBL/GenBank/DDBJ whole genome shotgun (WGS) entry which is preliminary data.</text>
</comment>
<evidence type="ECO:0000259" key="3">
    <source>
        <dbReference type="Pfam" id="PF14378"/>
    </source>
</evidence>
<feature type="transmembrane region" description="Helical" evidence="2">
    <location>
        <begin position="302"/>
        <end position="322"/>
    </location>
</feature>
<sequence>MTGFLRWCRNTMSETARMVRADAALYLFVLAYTVAGLFLLQLTGTEDSVTYWVYVRRWAIIFILFFPMVAIIIDAARVAHRLNARRGLAMRRAFSPARMATLASGVALLMVMVLFQGTFTSLKNAMTYWRDGFQYDRIQADIDRLLHFGVDPWRLLYSFGEHDVIRTMVEWNYNVLWFVLCFGLLFFVATSPRAAAIRGRYITCFMLTWIVCGNVFATLFLSAGPAFYGEVTGDATRFAEQLAFLARGADSPNSAVAYQAYLWSLHEAGATSFGSGISAFPSVHVALVAMNAFFIAEYSRRLGIAAFAYVAFIIASSVYLAWHYAIDGYVSIAIVAVIYVLVKRYARTGMADRRRPISAPGPSAHPETEAAATAS</sequence>
<keyword evidence="2" id="KW-0472">Membrane</keyword>
<feature type="transmembrane region" description="Helical" evidence="2">
    <location>
        <begin position="328"/>
        <end position="346"/>
    </location>
</feature>
<keyword evidence="5" id="KW-1185">Reference proteome</keyword>
<feature type="transmembrane region" description="Helical" evidence="2">
    <location>
        <begin position="273"/>
        <end position="295"/>
    </location>
</feature>
<evidence type="ECO:0000256" key="2">
    <source>
        <dbReference type="SAM" id="Phobius"/>
    </source>
</evidence>
<dbReference type="Pfam" id="PF14378">
    <property type="entry name" value="PAP2_3"/>
    <property type="match status" value="1"/>
</dbReference>
<protein>
    <submittedName>
        <fullName evidence="4">Phosphatase PAP2 family protein</fullName>
    </submittedName>
</protein>
<feature type="transmembrane region" description="Helical" evidence="2">
    <location>
        <begin position="100"/>
        <end position="119"/>
    </location>
</feature>
<accession>A0ABV3WMW6</accession>